<gene>
    <name evidence="3" type="primary">oatA</name>
    <name evidence="3" type="ORF">SIN8267_02399</name>
</gene>
<dbReference type="PANTHER" id="PTHR23028:SF53">
    <property type="entry name" value="ACYL_TRANSF_3 DOMAIN-CONTAINING PROTEIN"/>
    <property type="match status" value="1"/>
</dbReference>
<organism evidence="3 4">
    <name type="scientific">Sinobacterium norvegicum</name>
    <dbReference type="NCBI Taxonomy" id="1641715"/>
    <lineage>
        <taxon>Bacteria</taxon>
        <taxon>Pseudomonadati</taxon>
        <taxon>Pseudomonadota</taxon>
        <taxon>Gammaproteobacteria</taxon>
        <taxon>Cellvibrionales</taxon>
        <taxon>Spongiibacteraceae</taxon>
        <taxon>Sinobacterium</taxon>
    </lineage>
</organism>
<keyword evidence="3" id="KW-0012">Acyltransferase</keyword>
<evidence type="ECO:0000259" key="2">
    <source>
        <dbReference type="Pfam" id="PF01757"/>
    </source>
</evidence>
<dbReference type="Pfam" id="PF01757">
    <property type="entry name" value="Acyl_transf_3"/>
    <property type="match status" value="1"/>
</dbReference>
<keyword evidence="3" id="KW-0808">Transferase</keyword>
<sequence>MKRRINDIEVLRAIAIILVLIEHTQHSLVTWQAPFTERVYTYLGGWAGVDLFFAISGFVIATSLLPQLANSDGINTKLNTSISFWVRRFWRLTPSAWLWLAIILLASIIFNSSGAFHSFRANFEGAITAMLNVANLHVAFSYGRHDLGVTSPYWSLSLEEQFYFFLPLLAILTKRWLPIVLSIIIFIQLLSTRGDLFSNLLRTDALLLGVLIAMWKPSKTYPLFAPTFLEKNSAKAVFLSFLILALAVVGSESLNMIHHRISVVAIISATLVLIASYDQNYFSIIGPINKLLLWIGSRSYALYLSHVPVYAATREIWFRLEPAGTNFDHSYLLKYGLTAIILLVVCSELNYRLIETPFRKKGARIAKSIQHKSTPIPPQ</sequence>
<dbReference type="Proteomes" id="UP000838100">
    <property type="component" value="Unassembled WGS sequence"/>
</dbReference>
<feature type="domain" description="Acyltransferase 3" evidence="2">
    <location>
        <begin position="6"/>
        <end position="345"/>
    </location>
</feature>
<feature type="transmembrane region" description="Helical" evidence="1">
    <location>
        <begin position="162"/>
        <end position="187"/>
    </location>
</feature>
<feature type="transmembrane region" description="Helical" evidence="1">
    <location>
        <begin position="199"/>
        <end position="216"/>
    </location>
</feature>
<reference evidence="3" key="1">
    <citation type="submission" date="2021-12" db="EMBL/GenBank/DDBJ databases">
        <authorList>
            <person name="Rodrigo-Torres L."/>
            <person name="Arahal R. D."/>
            <person name="Lucena T."/>
        </authorList>
    </citation>
    <scope>NUCLEOTIDE SEQUENCE</scope>
    <source>
        <strain evidence="3">CECT 8267</strain>
    </source>
</reference>
<keyword evidence="4" id="KW-1185">Reference proteome</keyword>
<feature type="transmembrane region" description="Helical" evidence="1">
    <location>
        <begin position="261"/>
        <end position="277"/>
    </location>
</feature>
<keyword evidence="1" id="KW-1133">Transmembrane helix</keyword>
<dbReference type="EC" id="2.3.1.-" evidence="3"/>
<evidence type="ECO:0000256" key="1">
    <source>
        <dbReference type="SAM" id="Phobius"/>
    </source>
</evidence>
<keyword evidence="1" id="KW-0812">Transmembrane</keyword>
<protein>
    <submittedName>
        <fullName evidence="3">O-acetyltransferase OatA</fullName>
        <ecNumber evidence="3">2.3.1.-</ecNumber>
    </submittedName>
</protein>
<evidence type="ECO:0000313" key="4">
    <source>
        <dbReference type="Proteomes" id="UP000838100"/>
    </source>
</evidence>
<dbReference type="InterPro" id="IPR050879">
    <property type="entry name" value="Acyltransferase_3"/>
</dbReference>
<dbReference type="InterPro" id="IPR002656">
    <property type="entry name" value="Acyl_transf_3_dom"/>
</dbReference>
<dbReference type="PANTHER" id="PTHR23028">
    <property type="entry name" value="ACETYLTRANSFERASE"/>
    <property type="match status" value="1"/>
</dbReference>
<feature type="transmembrane region" description="Helical" evidence="1">
    <location>
        <begin position="332"/>
        <end position="351"/>
    </location>
</feature>
<feature type="transmembrane region" description="Helical" evidence="1">
    <location>
        <begin position="236"/>
        <end position="254"/>
    </location>
</feature>
<comment type="caution">
    <text evidence="3">The sequence shown here is derived from an EMBL/GenBank/DDBJ whole genome shotgun (WGS) entry which is preliminary data.</text>
</comment>
<dbReference type="EMBL" id="CAKLPX010000003">
    <property type="protein sequence ID" value="CAH0992280.1"/>
    <property type="molecule type" value="Genomic_DNA"/>
</dbReference>
<evidence type="ECO:0000313" key="3">
    <source>
        <dbReference type="EMBL" id="CAH0992280.1"/>
    </source>
</evidence>
<proteinExistence type="predicted"/>
<dbReference type="RefSeq" id="WP_237444975.1">
    <property type="nucleotide sequence ID" value="NZ_CAKLPX010000003.1"/>
</dbReference>
<name>A0ABM9AGE1_9GAMM</name>
<accession>A0ABM9AGE1</accession>
<dbReference type="GO" id="GO:0016746">
    <property type="term" value="F:acyltransferase activity"/>
    <property type="evidence" value="ECO:0007669"/>
    <property type="project" value="UniProtKB-KW"/>
</dbReference>
<keyword evidence="1" id="KW-0472">Membrane</keyword>
<feature type="transmembrane region" description="Helical" evidence="1">
    <location>
        <begin position="89"/>
        <end position="110"/>
    </location>
</feature>